<evidence type="ECO:0000256" key="1">
    <source>
        <dbReference type="SAM" id="SignalP"/>
    </source>
</evidence>
<feature type="chain" id="PRO_5039562865" evidence="1">
    <location>
        <begin position="23"/>
        <end position="211"/>
    </location>
</feature>
<gene>
    <name evidence="2" type="ORF">M5X16_01085</name>
    <name evidence="3" type="ORF">PC41400_12130</name>
</gene>
<feature type="signal peptide" evidence="1">
    <location>
        <begin position="1"/>
        <end position="22"/>
    </location>
</feature>
<evidence type="ECO:0000313" key="2">
    <source>
        <dbReference type="EMBL" id="MCY9594372.1"/>
    </source>
</evidence>
<evidence type="ECO:0000313" key="5">
    <source>
        <dbReference type="Proteomes" id="UP001527202"/>
    </source>
</evidence>
<name>A0A410WVE9_9BACL</name>
<proteinExistence type="predicted"/>
<dbReference type="GeneID" id="95375558"/>
<dbReference type="EMBL" id="JAMDMJ010000001">
    <property type="protein sequence ID" value="MCY9594372.1"/>
    <property type="molecule type" value="Genomic_DNA"/>
</dbReference>
<reference evidence="3 4" key="1">
    <citation type="submission" date="2018-01" db="EMBL/GenBank/DDBJ databases">
        <title>The whole genome sequencing and assembly of Paenibacillus chitinolyticus KCCM 41400 strain.</title>
        <authorList>
            <person name="Kim J.-Y."/>
            <person name="Park M.-K."/>
            <person name="Lee Y.-J."/>
            <person name="Yi H."/>
            <person name="Bahn Y.-S."/>
            <person name="Kim J.F."/>
            <person name="Lee D.-W."/>
        </authorList>
    </citation>
    <scope>NUCLEOTIDE SEQUENCE [LARGE SCALE GENOMIC DNA]</scope>
    <source>
        <strain evidence="3 4">KCCM 41400</strain>
    </source>
</reference>
<dbReference type="Proteomes" id="UP000288943">
    <property type="component" value="Chromosome"/>
</dbReference>
<sequence>MNKKSLTMALLGGALLFGGAHGLEGPASAGADDGLISQAAPPLVLGAGGAITEIAGYKTANANGTVSAMPAVAPAEVSPVGTSGSIKLERVNGISLSDDVNAIVKRKGEPKSIRKDEFFGDTKILEYPDCRVAVGEYGVEYVEVTPDHKQINLDGKPVANNLQALEKTLGEPYWVAEDGLVYTHDSQALKLFVDPNSGQLKSVHFFSSVTE</sequence>
<dbReference type="RefSeq" id="WP_042228361.1">
    <property type="nucleotide sequence ID" value="NZ_CP026520.1"/>
</dbReference>
<dbReference type="OrthoDB" id="2653461at2"/>
<evidence type="ECO:0000313" key="4">
    <source>
        <dbReference type="Proteomes" id="UP000288943"/>
    </source>
</evidence>
<dbReference type="AlphaFoldDB" id="A0A410WVE9"/>
<reference evidence="2 5" key="2">
    <citation type="submission" date="2022-05" db="EMBL/GenBank/DDBJ databases">
        <title>Genome Sequencing of Bee-Associated Microbes.</title>
        <authorList>
            <person name="Dunlap C."/>
        </authorList>
    </citation>
    <scope>NUCLEOTIDE SEQUENCE [LARGE SCALE GENOMIC DNA]</scope>
    <source>
        <strain evidence="2 5">NRRL B-23120</strain>
    </source>
</reference>
<dbReference type="Proteomes" id="UP001527202">
    <property type="component" value="Unassembled WGS sequence"/>
</dbReference>
<accession>A0A410WVE9</accession>
<evidence type="ECO:0000313" key="3">
    <source>
        <dbReference type="EMBL" id="QAV18378.1"/>
    </source>
</evidence>
<keyword evidence="1" id="KW-0732">Signal</keyword>
<keyword evidence="5" id="KW-1185">Reference proteome</keyword>
<protein>
    <submittedName>
        <fullName evidence="3">Uncharacterized protein</fullName>
    </submittedName>
</protein>
<dbReference type="KEGG" id="pchi:PC41400_12130"/>
<organism evidence="3 4">
    <name type="scientific">Paenibacillus chitinolyticus</name>
    <dbReference type="NCBI Taxonomy" id="79263"/>
    <lineage>
        <taxon>Bacteria</taxon>
        <taxon>Bacillati</taxon>
        <taxon>Bacillota</taxon>
        <taxon>Bacilli</taxon>
        <taxon>Bacillales</taxon>
        <taxon>Paenibacillaceae</taxon>
        <taxon>Paenibacillus</taxon>
    </lineage>
</organism>
<dbReference type="EMBL" id="CP026520">
    <property type="protein sequence ID" value="QAV18378.1"/>
    <property type="molecule type" value="Genomic_DNA"/>
</dbReference>